<evidence type="ECO:0000313" key="1">
    <source>
        <dbReference type="EMBL" id="QDU41803.1"/>
    </source>
</evidence>
<dbReference type="KEGG" id="sdyn:Mal52_02570"/>
<proteinExistence type="predicted"/>
<dbReference type="Proteomes" id="UP000319383">
    <property type="component" value="Chromosome"/>
</dbReference>
<dbReference type="AlphaFoldDB" id="A0A517ZH43"/>
<reference evidence="1 2" key="1">
    <citation type="submission" date="2019-02" db="EMBL/GenBank/DDBJ databases">
        <title>Deep-cultivation of Planctomycetes and their phenomic and genomic characterization uncovers novel biology.</title>
        <authorList>
            <person name="Wiegand S."/>
            <person name="Jogler M."/>
            <person name="Boedeker C."/>
            <person name="Pinto D."/>
            <person name="Vollmers J."/>
            <person name="Rivas-Marin E."/>
            <person name="Kohn T."/>
            <person name="Peeters S.H."/>
            <person name="Heuer A."/>
            <person name="Rast P."/>
            <person name="Oberbeckmann S."/>
            <person name="Bunk B."/>
            <person name="Jeske O."/>
            <person name="Meyerdierks A."/>
            <person name="Storesund J.E."/>
            <person name="Kallscheuer N."/>
            <person name="Luecker S."/>
            <person name="Lage O.M."/>
            <person name="Pohl T."/>
            <person name="Merkel B.J."/>
            <person name="Hornburger P."/>
            <person name="Mueller R.-W."/>
            <person name="Bruemmer F."/>
            <person name="Labrenz M."/>
            <person name="Spormann A.M."/>
            <person name="Op den Camp H."/>
            <person name="Overmann J."/>
            <person name="Amann R."/>
            <person name="Jetten M.S.M."/>
            <person name="Mascher T."/>
            <person name="Medema M.H."/>
            <person name="Devos D.P."/>
            <person name="Kaster A.-K."/>
            <person name="Ovreas L."/>
            <person name="Rohde M."/>
            <person name="Galperin M.Y."/>
            <person name="Jogler C."/>
        </authorList>
    </citation>
    <scope>NUCLEOTIDE SEQUENCE [LARGE SCALE GENOMIC DNA]</scope>
    <source>
        <strain evidence="1 2">Mal52</strain>
    </source>
</reference>
<name>A0A517ZH43_9PLAN</name>
<dbReference type="EMBL" id="CP036276">
    <property type="protein sequence ID" value="QDU41803.1"/>
    <property type="molecule type" value="Genomic_DNA"/>
</dbReference>
<gene>
    <name evidence="1" type="ORF">Mal52_02570</name>
</gene>
<protein>
    <submittedName>
        <fullName evidence="1">Uncharacterized protein</fullName>
    </submittedName>
</protein>
<accession>A0A517ZH43</accession>
<evidence type="ECO:0000313" key="2">
    <source>
        <dbReference type="Proteomes" id="UP000319383"/>
    </source>
</evidence>
<keyword evidence="2" id="KW-1185">Reference proteome</keyword>
<organism evidence="1 2">
    <name type="scientific">Symmachiella dynata</name>
    <dbReference type="NCBI Taxonomy" id="2527995"/>
    <lineage>
        <taxon>Bacteria</taxon>
        <taxon>Pseudomonadati</taxon>
        <taxon>Planctomycetota</taxon>
        <taxon>Planctomycetia</taxon>
        <taxon>Planctomycetales</taxon>
        <taxon>Planctomycetaceae</taxon>
        <taxon>Symmachiella</taxon>
    </lineage>
</organism>
<sequence length="244" mass="27279">MGAWGYGILQNDTAQDGMCEAAGQLQSMLPGFAEHPGPETAARLSATIGMCLQFSRYLFDADSPCHSHLLKAIEANNRYFIELPGEAENILLSILGGRGLDLADCGAVLPNDLERAFHGFEPSEFPTQKAFGERHEDLFRHPESTRFTQNFVDSLVKQVDEGFADEDVVDDLSRDGEFMGPLGLLLIIEPCKIDSGKFTQWREQFQDVWGDREPSNDDMEAKFEASYRPCVELALDYGLRKFTE</sequence>